<protein>
    <submittedName>
        <fullName evidence="2">Uncharacterized protein</fullName>
    </submittedName>
</protein>
<evidence type="ECO:0000256" key="1">
    <source>
        <dbReference type="SAM" id="Phobius"/>
    </source>
</evidence>
<dbReference type="AlphaFoldDB" id="A0AAV7GG54"/>
<name>A0AAV7GG54_DENCH</name>
<accession>A0AAV7GG54</accession>
<keyword evidence="1" id="KW-0472">Membrane</keyword>
<comment type="caution">
    <text evidence="2">The sequence shown here is derived from an EMBL/GenBank/DDBJ whole genome shotgun (WGS) entry which is preliminary data.</text>
</comment>
<proteinExistence type="predicted"/>
<keyword evidence="3" id="KW-1185">Reference proteome</keyword>
<reference evidence="2 3" key="1">
    <citation type="journal article" date="2021" name="Hortic Res">
        <title>Chromosome-scale assembly of the Dendrobium chrysotoxum genome enhances the understanding of orchid evolution.</title>
        <authorList>
            <person name="Zhang Y."/>
            <person name="Zhang G.Q."/>
            <person name="Zhang D."/>
            <person name="Liu X.D."/>
            <person name="Xu X.Y."/>
            <person name="Sun W.H."/>
            <person name="Yu X."/>
            <person name="Zhu X."/>
            <person name="Wang Z.W."/>
            <person name="Zhao X."/>
            <person name="Zhong W.Y."/>
            <person name="Chen H."/>
            <person name="Yin W.L."/>
            <person name="Huang T."/>
            <person name="Niu S.C."/>
            <person name="Liu Z.J."/>
        </authorList>
    </citation>
    <scope>NUCLEOTIDE SEQUENCE [LARGE SCALE GENOMIC DNA]</scope>
    <source>
        <strain evidence="2">Lindl</strain>
    </source>
</reference>
<gene>
    <name evidence="2" type="ORF">IEQ34_015523</name>
</gene>
<dbReference type="Proteomes" id="UP000775213">
    <property type="component" value="Unassembled WGS sequence"/>
</dbReference>
<keyword evidence="1" id="KW-0812">Transmembrane</keyword>
<keyword evidence="1" id="KW-1133">Transmembrane helix</keyword>
<dbReference type="EMBL" id="JAGFBR010000014">
    <property type="protein sequence ID" value="KAH0455491.1"/>
    <property type="molecule type" value="Genomic_DNA"/>
</dbReference>
<evidence type="ECO:0000313" key="3">
    <source>
        <dbReference type="Proteomes" id="UP000775213"/>
    </source>
</evidence>
<evidence type="ECO:0000313" key="2">
    <source>
        <dbReference type="EMBL" id="KAH0455491.1"/>
    </source>
</evidence>
<organism evidence="2 3">
    <name type="scientific">Dendrobium chrysotoxum</name>
    <name type="common">Orchid</name>
    <dbReference type="NCBI Taxonomy" id="161865"/>
    <lineage>
        <taxon>Eukaryota</taxon>
        <taxon>Viridiplantae</taxon>
        <taxon>Streptophyta</taxon>
        <taxon>Embryophyta</taxon>
        <taxon>Tracheophyta</taxon>
        <taxon>Spermatophyta</taxon>
        <taxon>Magnoliopsida</taxon>
        <taxon>Liliopsida</taxon>
        <taxon>Asparagales</taxon>
        <taxon>Orchidaceae</taxon>
        <taxon>Epidendroideae</taxon>
        <taxon>Malaxideae</taxon>
        <taxon>Dendrobiinae</taxon>
        <taxon>Dendrobium</taxon>
    </lineage>
</organism>
<feature type="transmembrane region" description="Helical" evidence="1">
    <location>
        <begin position="55"/>
        <end position="74"/>
    </location>
</feature>
<sequence length="77" mass="8775">MTCGSRQKDPQQRMSSLELLIGAADLSFANSDHLQEFLILLQSHPFNNKFEDTDIDLGIFVSSFIYLVKLIALWKSK</sequence>